<dbReference type="RefSeq" id="WP_012827642.1">
    <property type="nucleotide sequence ID" value="NC_013440.1"/>
</dbReference>
<comment type="similarity">
    <text evidence="8">Belongs to the methylthiotransferase family. RimO subfamily.</text>
</comment>
<evidence type="ECO:0000256" key="5">
    <source>
        <dbReference type="ARBA" id="ARBA00022723"/>
    </source>
</evidence>
<dbReference type="InterPro" id="IPR005839">
    <property type="entry name" value="Methylthiotransferase"/>
</dbReference>
<dbReference type="InterPro" id="IPR038135">
    <property type="entry name" value="Methylthiotransferase_N_sf"/>
</dbReference>
<dbReference type="FunFam" id="3.80.30.20:FF:000001">
    <property type="entry name" value="tRNA-2-methylthio-N(6)-dimethylallyladenosine synthase 2"/>
    <property type="match status" value="1"/>
</dbReference>
<keyword evidence="4 8" id="KW-0949">S-adenosyl-L-methionine</keyword>
<dbReference type="KEGG" id="hoh:Hoch_2498"/>
<keyword evidence="13" id="KW-1185">Reference proteome</keyword>
<dbReference type="PROSITE" id="PS01278">
    <property type="entry name" value="MTTASE_RADICAL"/>
    <property type="match status" value="1"/>
</dbReference>
<comment type="function">
    <text evidence="8">Catalyzes the methylthiolation of an aspartic acid residue of ribosomal protein uS12.</text>
</comment>
<dbReference type="EC" id="2.8.4.4" evidence="8"/>
<evidence type="ECO:0000256" key="1">
    <source>
        <dbReference type="ARBA" id="ARBA00022485"/>
    </source>
</evidence>
<evidence type="ECO:0000256" key="6">
    <source>
        <dbReference type="ARBA" id="ARBA00023004"/>
    </source>
</evidence>
<sequence>MSQSPSASAPTAQDPGAAPAVAPRKVFFVSLGCPKNRVDTEVMLGHAGGAGYRIVAEPDEADVIVVNTCGFIEAAKEESVDTILEMAEYKKQNCEALVVTGCLSQRYPEELAAEIPEIDHLLGSADFRQLNSALGSALSAKAGASPARPARSSLPVIQVSETPSDLYDHTTPRMRSGALHSAYLKIAEGCDRPCSFCIIPKLRGPQRSRSIDSVVAETEALVAGGAREINLIAQDLTRYGADLPAGPDGRPNLAGLLRRVARVPGVRWVRLHYTYPSAFTDELIEVIAEEPTVVKYIDVPLQHIDDEMLKRMRRGHSARVTHELVAKLRQRIDGLVLRTTFIVGHPGETDESFGRLLDFVRETRFERVGAFTYSIEPGTVSGMLPNRVPPEVAEARRDELMALQSEIHRAHNQTLIDREIEVLVDGISDESDLLLQGRWYGQAPEIDGSVYLADGTAQPGDIVRAVVTDCAEYDLAASILEPAGRP</sequence>
<dbReference type="eggNOG" id="COG0621">
    <property type="taxonomic scope" value="Bacteria"/>
</dbReference>
<dbReference type="InterPro" id="IPR007197">
    <property type="entry name" value="rSAM"/>
</dbReference>
<dbReference type="HAMAP" id="MF_01865">
    <property type="entry name" value="MTTase_RimO"/>
    <property type="match status" value="1"/>
</dbReference>
<feature type="binding site" evidence="8">
    <location>
        <position position="197"/>
    </location>
    <ligand>
        <name>[4Fe-4S] cluster</name>
        <dbReference type="ChEBI" id="CHEBI:49883"/>
        <label>2</label>
        <note>4Fe-4S-S-AdoMet</note>
    </ligand>
</feature>
<dbReference type="CDD" id="cd01335">
    <property type="entry name" value="Radical_SAM"/>
    <property type="match status" value="1"/>
</dbReference>
<feature type="binding site" evidence="8">
    <location>
        <position position="190"/>
    </location>
    <ligand>
        <name>[4Fe-4S] cluster</name>
        <dbReference type="ChEBI" id="CHEBI:49883"/>
        <label>2</label>
        <note>4Fe-4S-S-AdoMet</note>
    </ligand>
</feature>
<feature type="domain" description="TRAM" evidence="9">
    <location>
        <begin position="413"/>
        <end position="481"/>
    </location>
</feature>
<evidence type="ECO:0000313" key="12">
    <source>
        <dbReference type="EMBL" id="ACY15034.1"/>
    </source>
</evidence>
<comment type="subcellular location">
    <subcellularLocation>
        <location evidence="8">Cytoplasm</location>
    </subcellularLocation>
</comment>
<dbReference type="Gene3D" id="2.40.50.140">
    <property type="entry name" value="Nucleic acid-binding proteins"/>
    <property type="match status" value="1"/>
</dbReference>
<feature type="binding site" evidence="8">
    <location>
        <position position="102"/>
    </location>
    <ligand>
        <name>[4Fe-4S] cluster</name>
        <dbReference type="ChEBI" id="CHEBI:49883"/>
        <label>1</label>
    </ligand>
</feature>
<dbReference type="NCBIfam" id="TIGR00089">
    <property type="entry name" value="MiaB/RimO family radical SAM methylthiotransferase"/>
    <property type="match status" value="1"/>
</dbReference>
<dbReference type="Gene3D" id="3.40.50.12160">
    <property type="entry name" value="Methylthiotransferase, N-terminal domain"/>
    <property type="match status" value="1"/>
</dbReference>
<dbReference type="GO" id="GO:0006400">
    <property type="term" value="P:tRNA modification"/>
    <property type="evidence" value="ECO:0007669"/>
    <property type="project" value="InterPro"/>
</dbReference>
<dbReference type="NCBIfam" id="TIGR01125">
    <property type="entry name" value="30S ribosomal protein S12 methylthiotransferase RimO"/>
    <property type="match status" value="1"/>
</dbReference>
<keyword evidence="7 8" id="KW-0411">Iron-sulfur</keyword>
<reference evidence="12 13" key="1">
    <citation type="journal article" date="2010" name="Stand. Genomic Sci.">
        <title>Complete genome sequence of Haliangium ochraceum type strain (SMP-2).</title>
        <authorList>
            <consortium name="US DOE Joint Genome Institute (JGI-PGF)"/>
            <person name="Ivanova N."/>
            <person name="Daum C."/>
            <person name="Lang E."/>
            <person name="Abt B."/>
            <person name="Kopitz M."/>
            <person name="Saunders E."/>
            <person name="Lapidus A."/>
            <person name="Lucas S."/>
            <person name="Glavina Del Rio T."/>
            <person name="Nolan M."/>
            <person name="Tice H."/>
            <person name="Copeland A."/>
            <person name="Cheng J.F."/>
            <person name="Chen F."/>
            <person name="Bruce D."/>
            <person name="Goodwin L."/>
            <person name="Pitluck S."/>
            <person name="Mavromatis K."/>
            <person name="Pati A."/>
            <person name="Mikhailova N."/>
            <person name="Chen A."/>
            <person name="Palaniappan K."/>
            <person name="Land M."/>
            <person name="Hauser L."/>
            <person name="Chang Y.J."/>
            <person name="Jeffries C.D."/>
            <person name="Detter J.C."/>
            <person name="Brettin T."/>
            <person name="Rohde M."/>
            <person name="Goker M."/>
            <person name="Bristow J."/>
            <person name="Markowitz V."/>
            <person name="Eisen J.A."/>
            <person name="Hugenholtz P."/>
            <person name="Kyrpides N.C."/>
            <person name="Klenk H.P."/>
        </authorList>
    </citation>
    <scope>NUCLEOTIDE SEQUENCE [LARGE SCALE GENOMIC DNA]</scope>
    <source>
        <strain evidence="13">DSM 14365 / CIP 107738 / JCM 11303 / AJ 13395 / SMP-2</strain>
    </source>
</reference>
<keyword evidence="1 8" id="KW-0004">4Fe-4S</keyword>
<evidence type="ECO:0000256" key="4">
    <source>
        <dbReference type="ARBA" id="ARBA00022691"/>
    </source>
</evidence>
<evidence type="ECO:0000313" key="13">
    <source>
        <dbReference type="Proteomes" id="UP000001880"/>
    </source>
</evidence>
<dbReference type="InterPro" id="IPR005840">
    <property type="entry name" value="Ribosomal_uS12_MeSTrfase_RimO"/>
</dbReference>
<dbReference type="Pfam" id="PF00919">
    <property type="entry name" value="UPF0004"/>
    <property type="match status" value="1"/>
</dbReference>
<dbReference type="InterPro" id="IPR013848">
    <property type="entry name" value="Methylthiotransferase_N"/>
</dbReference>
<dbReference type="InterPro" id="IPR058240">
    <property type="entry name" value="rSAM_sf"/>
</dbReference>
<dbReference type="SFLD" id="SFLDG01082">
    <property type="entry name" value="B12-binding_domain_containing"/>
    <property type="match status" value="1"/>
</dbReference>
<accession>D0LKI6</accession>
<keyword evidence="5 8" id="KW-0479">Metal-binding</keyword>
<comment type="cofactor">
    <cofactor evidence="8">
        <name>[4Fe-4S] cluster</name>
        <dbReference type="ChEBI" id="CHEBI:49883"/>
    </cofactor>
    <text evidence="8">Binds 2 [4Fe-4S] clusters. One cluster is coordinated with 3 cysteines and an exchangeable S-adenosyl-L-methionine.</text>
</comment>
<dbReference type="SUPFAM" id="SSF102114">
    <property type="entry name" value="Radical SAM enzymes"/>
    <property type="match status" value="1"/>
</dbReference>
<dbReference type="InterPro" id="IPR002792">
    <property type="entry name" value="TRAM_dom"/>
</dbReference>
<dbReference type="GO" id="GO:0035599">
    <property type="term" value="F:aspartic acid methylthiotransferase activity"/>
    <property type="evidence" value="ECO:0007669"/>
    <property type="project" value="TreeGrafter"/>
</dbReference>
<gene>
    <name evidence="8" type="primary">rimO</name>
    <name evidence="12" type="ordered locus">Hoch_2498</name>
</gene>
<dbReference type="InterPro" id="IPR012340">
    <property type="entry name" value="NA-bd_OB-fold"/>
</dbReference>
<dbReference type="PROSITE" id="PS51918">
    <property type="entry name" value="RADICAL_SAM"/>
    <property type="match status" value="1"/>
</dbReference>
<comment type="catalytic activity">
    <reaction evidence="8">
        <text>L-aspartate(89)-[ribosomal protein uS12]-hydrogen + (sulfur carrier)-SH + AH2 + 2 S-adenosyl-L-methionine = 3-methylsulfanyl-L-aspartate(89)-[ribosomal protein uS12]-hydrogen + (sulfur carrier)-H + 5'-deoxyadenosine + L-methionine + A + S-adenosyl-L-homocysteine + 2 H(+)</text>
        <dbReference type="Rhea" id="RHEA:37087"/>
        <dbReference type="Rhea" id="RHEA-COMP:10460"/>
        <dbReference type="Rhea" id="RHEA-COMP:10461"/>
        <dbReference type="Rhea" id="RHEA-COMP:14737"/>
        <dbReference type="Rhea" id="RHEA-COMP:14739"/>
        <dbReference type="ChEBI" id="CHEBI:13193"/>
        <dbReference type="ChEBI" id="CHEBI:15378"/>
        <dbReference type="ChEBI" id="CHEBI:17319"/>
        <dbReference type="ChEBI" id="CHEBI:17499"/>
        <dbReference type="ChEBI" id="CHEBI:29917"/>
        <dbReference type="ChEBI" id="CHEBI:29961"/>
        <dbReference type="ChEBI" id="CHEBI:57844"/>
        <dbReference type="ChEBI" id="CHEBI:57856"/>
        <dbReference type="ChEBI" id="CHEBI:59789"/>
        <dbReference type="ChEBI" id="CHEBI:64428"/>
        <dbReference type="ChEBI" id="CHEBI:73599"/>
        <dbReference type="EC" id="2.8.4.4"/>
    </reaction>
</comment>
<evidence type="ECO:0000259" key="10">
    <source>
        <dbReference type="PROSITE" id="PS51449"/>
    </source>
</evidence>
<feature type="domain" description="MTTase N-terminal" evidence="10">
    <location>
        <begin position="24"/>
        <end position="139"/>
    </location>
</feature>
<feature type="binding site" evidence="8">
    <location>
        <position position="69"/>
    </location>
    <ligand>
        <name>[4Fe-4S] cluster</name>
        <dbReference type="ChEBI" id="CHEBI:49883"/>
        <label>1</label>
    </ligand>
</feature>
<evidence type="ECO:0000259" key="11">
    <source>
        <dbReference type="PROSITE" id="PS51918"/>
    </source>
</evidence>
<dbReference type="Gene3D" id="3.80.30.20">
    <property type="entry name" value="tm_1862 like domain"/>
    <property type="match status" value="1"/>
</dbReference>
<dbReference type="EMBL" id="CP001804">
    <property type="protein sequence ID" value="ACY15034.1"/>
    <property type="molecule type" value="Genomic_DNA"/>
</dbReference>
<dbReference type="GO" id="GO:0046872">
    <property type="term" value="F:metal ion binding"/>
    <property type="evidence" value="ECO:0007669"/>
    <property type="project" value="UniProtKB-KW"/>
</dbReference>
<evidence type="ECO:0000256" key="2">
    <source>
        <dbReference type="ARBA" id="ARBA00022490"/>
    </source>
</evidence>
<evidence type="ECO:0000256" key="8">
    <source>
        <dbReference type="HAMAP-Rule" id="MF_01865"/>
    </source>
</evidence>
<dbReference type="Proteomes" id="UP000001880">
    <property type="component" value="Chromosome"/>
</dbReference>
<dbReference type="STRING" id="502025.Hoch_2498"/>
<dbReference type="InterPro" id="IPR020612">
    <property type="entry name" value="Methylthiotransferase_CS"/>
</dbReference>
<dbReference type="SFLD" id="SFLDG01061">
    <property type="entry name" value="methylthiotransferase"/>
    <property type="match status" value="1"/>
</dbReference>
<dbReference type="SMART" id="SM00729">
    <property type="entry name" value="Elp3"/>
    <property type="match status" value="1"/>
</dbReference>
<dbReference type="PANTHER" id="PTHR43837">
    <property type="entry name" value="RIBOSOMAL PROTEIN S12 METHYLTHIOTRANSFERASE RIMO"/>
    <property type="match status" value="1"/>
</dbReference>
<name>D0LKI6_HALO1</name>
<dbReference type="OrthoDB" id="9805215at2"/>
<dbReference type="Pfam" id="PF04055">
    <property type="entry name" value="Radical_SAM"/>
    <property type="match status" value="1"/>
</dbReference>
<dbReference type="Pfam" id="PF18693">
    <property type="entry name" value="TRAM_2"/>
    <property type="match status" value="1"/>
</dbReference>
<feature type="domain" description="Radical SAM core" evidence="11">
    <location>
        <begin position="176"/>
        <end position="410"/>
    </location>
</feature>
<dbReference type="SFLD" id="SFLDS00029">
    <property type="entry name" value="Radical_SAM"/>
    <property type="match status" value="1"/>
</dbReference>
<protein>
    <recommendedName>
        <fullName evidence="8">Ribosomal protein uS12 methylthiotransferase RimO</fullName>
        <shortName evidence="8">uS12 MTTase</shortName>
        <shortName evidence="8">uS12 methylthiotransferase</shortName>
        <ecNumber evidence="8">2.8.4.4</ecNumber>
    </recommendedName>
    <alternativeName>
        <fullName evidence="8">Ribosomal protein uS12 (aspartate-C(3))-methylthiotransferase</fullName>
    </alternativeName>
    <alternativeName>
        <fullName evidence="8">Ribosome maturation factor RimO</fullName>
    </alternativeName>
</protein>
<proteinExistence type="inferred from homology"/>
<evidence type="ECO:0000259" key="9">
    <source>
        <dbReference type="PROSITE" id="PS50926"/>
    </source>
</evidence>
<dbReference type="AlphaFoldDB" id="D0LKI6"/>
<dbReference type="PROSITE" id="PS51449">
    <property type="entry name" value="MTTASE_N"/>
    <property type="match status" value="1"/>
</dbReference>
<dbReference type="PANTHER" id="PTHR43837:SF1">
    <property type="entry name" value="RIBOSOMAL PROTEIN US12 METHYLTHIOTRANSFERASE RIMO"/>
    <property type="match status" value="1"/>
</dbReference>
<dbReference type="InterPro" id="IPR006638">
    <property type="entry name" value="Elp3/MiaA/NifB-like_rSAM"/>
</dbReference>
<keyword evidence="2 8" id="KW-0963">Cytoplasm</keyword>
<dbReference type="GO" id="GO:0051539">
    <property type="term" value="F:4 iron, 4 sulfur cluster binding"/>
    <property type="evidence" value="ECO:0007669"/>
    <property type="project" value="UniProtKB-UniRule"/>
</dbReference>
<keyword evidence="3 8" id="KW-0808">Transferase</keyword>
<dbReference type="GO" id="GO:0103039">
    <property type="term" value="F:protein methylthiotransferase activity"/>
    <property type="evidence" value="ECO:0007669"/>
    <property type="project" value="UniProtKB-EC"/>
</dbReference>
<dbReference type="SFLD" id="SFLDF00274">
    <property type="entry name" value="ribosomal_protein_S12_methylth"/>
    <property type="match status" value="1"/>
</dbReference>
<feature type="binding site" evidence="8">
    <location>
        <position position="194"/>
    </location>
    <ligand>
        <name>[4Fe-4S] cluster</name>
        <dbReference type="ChEBI" id="CHEBI:49883"/>
        <label>2</label>
        <note>4Fe-4S-S-AdoMet</note>
    </ligand>
</feature>
<feature type="binding site" evidence="8">
    <location>
        <position position="33"/>
    </location>
    <ligand>
        <name>[4Fe-4S] cluster</name>
        <dbReference type="ChEBI" id="CHEBI:49883"/>
        <label>1</label>
    </ligand>
</feature>
<evidence type="ECO:0000256" key="7">
    <source>
        <dbReference type="ARBA" id="ARBA00023014"/>
    </source>
</evidence>
<dbReference type="PROSITE" id="PS50926">
    <property type="entry name" value="TRAM"/>
    <property type="match status" value="1"/>
</dbReference>
<keyword evidence="6 8" id="KW-0408">Iron</keyword>
<evidence type="ECO:0000256" key="3">
    <source>
        <dbReference type="ARBA" id="ARBA00022679"/>
    </source>
</evidence>
<dbReference type="InterPro" id="IPR023404">
    <property type="entry name" value="rSAM_horseshoe"/>
</dbReference>
<dbReference type="HOGENOM" id="CLU_018697_0_1_7"/>
<organism evidence="12 13">
    <name type="scientific">Haliangium ochraceum (strain DSM 14365 / JCM 11303 / SMP-2)</name>
    <dbReference type="NCBI Taxonomy" id="502025"/>
    <lineage>
        <taxon>Bacteria</taxon>
        <taxon>Pseudomonadati</taxon>
        <taxon>Myxococcota</taxon>
        <taxon>Polyangia</taxon>
        <taxon>Haliangiales</taxon>
        <taxon>Kofleriaceae</taxon>
        <taxon>Haliangium</taxon>
    </lineage>
</organism>
<dbReference type="GO" id="GO:0005829">
    <property type="term" value="C:cytosol"/>
    <property type="evidence" value="ECO:0007669"/>
    <property type="project" value="TreeGrafter"/>
</dbReference>